<keyword evidence="5" id="KW-1185">Reference proteome</keyword>
<dbReference type="GO" id="GO:0005768">
    <property type="term" value="C:endosome"/>
    <property type="evidence" value="ECO:0007669"/>
    <property type="project" value="TreeGrafter"/>
</dbReference>
<dbReference type="PANTHER" id="PTHR23030:SF39">
    <property type="entry name" value="PROGRAMMED CELL DEATH 6-INTERACTING PROTEIN"/>
    <property type="match status" value="1"/>
</dbReference>
<dbReference type="EMBL" id="DS232961">
    <property type="protein sequence ID" value="EDS27017.1"/>
    <property type="molecule type" value="Genomic_DNA"/>
</dbReference>
<evidence type="ECO:0000256" key="1">
    <source>
        <dbReference type="SAM" id="Coils"/>
    </source>
</evidence>
<dbReference type="GO" id="GO:0000281">
    <property type="term" value="P:mitotic cytokinesis"/>
    <property type="evidence" value="ECO:0007669"/>
    <property type="project" value="TreeGrafter"/>
</dbReference>
<dbReference type="Pfam" id="PF13949">
    <property type="entry name" value="ALIX_LYPXL_bnd"/>
    <property type="match status" value="1"/>
</dbReference>
<evidence type="ECO:0000313" key="3">
    <source>
        <dbReference type="EMBL" id="EDS27017.1"/>
    </source>
</evidence>
<sequence length="838" mass="93302">MSELLSVPLKKPTDVDLVRPLNNLIKSSYTNLGPSKLSGIEQAVSKFNYQRNAAVWKGFEKSENALEIIYAYYDQLCALETKIMVQDFQVPFKWKDAFDKGSIFGGRMSLTLSSMVFEKICVLFNIAALQSSLAVTQNLNDDAGLKMAAKLFQQSAGIFFHLKSAAPAAIAQEPTVDLSSDVLCALNSLMLAQAQEIFVFKAIKDNMKDLIIAKLCCQCEEMYSEALKMLQKDSIRSLWEKEWITIVAGKQAGLHALTMFFSSMVAKANKKVGEEISQLQKSVELFKIAQSRMGKSNFLDEYLSKANKNLAEAKKDNDFIYNEMIPDINSLPGPGKAQLAKNLPLSSVMSANFKDVFADLTPVVMYQAMTASETRKTEIVNGEVMKLREGTQSLNTLLSSYNLPAAVETTASGSALPPSLLEKANDVREKGGIDGLQKMVNELPELLNRNREILDEAERMLNEESSADEQLRAKFAEQWTRTPSSKLTQTFRENCATYRKIIDNAINADKTVREKFEQNRRGIEILSMTENEMALEIPSSATKSDMRNSSAAQHLKALMESVNTIKAERDVVESELRSATINLKDQFLAALAADGAINEPAISLSEIRRVLTPLQNQVQDSLSRQEALIQDIKDTHQKFVSETGASGESNEQLFSQLATAYDVFSELQKNLQDGVKFYNDLTQLLIIFQNKISDYCFARKTEKEELMKDLTQQASRQAQSTIPTVPVHMASTSLISGYSIFVINTDNYFHLEQATAPTPPAHSTPYPLQSQIMPMPGYGANMPYATYAPLPMPQGFNPYATLPYPNTYQSFPQVPNAAYYTYPGPASSQHHHAQHPPQ</sequence>
<dbReference type="AlphaFoldDB" id="B0XFT8"/>
<dbReference type="KEGG" id="cqu:CpipJ_CPIJ018276"/>
<dbReference type="Gene3D" id="1.25.40.280">
    <property type="entry name" value="alix/aip1 like domains"/>
    <property type="match status" value="1"/>
</dbReference>
<reference evidence="3" key="1">
    <citation type="submission" date="2007-03" db="EMBL/GenBank/DDBJ databases">
        <title>Annotation of Culex pipiens quinquefasciatus.</title>
        <authorList>
            <consortium name="The Broad Institute Genome Sequencing Platform"/>
            <person name="Atkinson P.W."/>
            <person name="Hemingway J."/>
            <person name="Christensen B.M."/>
            <person name="Higgs S."/>
            <person name="Kodira C."/>
            <person name="Hannick L."/>
            <person name="Megy K."/>
            <person name="O'Leary S."/>
            <person name="Pearson M."/>
            <person name="Haas B.J."/>
            <person name="Mauceli E."/>
            <person name="Wortman J.R."/>
            <person name="Lee N.H."/>
            <person name="Guigo R."/>
            <person name="Stanke M."/>
            <person name="Alvarado L."/>
            <person name="Amedeo P."/>
            <person name="Antoine C.H."/>
            <person name="Arensburger P."/>
            <person name="Bidwell S.L."/>
            <person name="Crawford M."/>
            <person name="Camaro F."/>
            <person name="Devon K."/>
            <person name="Engels R."/>
            <person name="Hammond M."/>
            <person name="Howarth C."/>
            <person name="Koehrsen M."/>
            <person name="Lawson D."/>
            <person name="Montgomery P."/>
            <person name="Nene V."/>
            <person name="Nusbaum C."/>
            <person name="Puiu D."/>
            <person name="Romero-Severson J."/>
            <person name="Severson D.W."/>
            <person name="Shumway M."/>
            <person name="Sisk P."/>
            <person name="Stolte C."/>
            <person name="Zeng Q."/>
            <person name="Eisenstadt E."/>
            <person name="Fraser-Liggett C."/>
            <person name="Strausberg R."/>
            <person name="Galagan J."/>
            <person name="Birren B."/>
            <person name="Collins F.H."/>
        </authorList>
    </citation>
    <scope>NUCLEOTIDE SEQUENCE [LARGE SCALE GENOMIC DNA]</scope>
    <source>
        <strain evidence="3">JHB</strain>
    </source>
</reference>
<dbReference type="PANTHER" id="PTHR23030">
    <property type="entry name" value="PCD6 INTERACTING PROTEIN-RELATED"/>
    <property type="match status" value="1"/>
</dbReference>
<dbReference type="SMART" id="SM01041">
    <property type="entry name" value="BRO1"/>
    <property type="match status" value="1"/>
</dbReference>
<dbReference type="PROSITE" id="PS51180">
    <property type="entry name" value="BRO1"/>
    <property type="match status" value="1"/>
</dbReference>
<name>B0XFT8_CULQU</name>
<dbReference type="Gene3D" id="1.20.140.50">
    <property type="entry name" value="alix/aip1 like domains"/>
    <property type="match status" value="1"/>
</dbReference>
<dbReference type="EnsemblMetazoa" id="CPIJ018276-RA">
    <property type="protein sequence ID" value="CPIJ018276-PA"/>
    <property type="gene ID" value="CPIJ018276"/>
</dbReference>
<feature type="domain" description="BRO1" evidence="2">
    <location>
        <begin position="3"/>
        <end position="398"/>
    </location>
</feature>
<organism>
    <name type="scientific">Culex quinquefasciatus</name>
    <name type="common">Southern house mosquito</name>
    <name type="synonym">Culex pungens</name>
    <dbReference type="NCBI Taxonomy" id="7176"/>
    <lineage>
        <taxon>Eukaryota</taxon>
        <taxon>Metazoa</taxon>
        <taxon>Ecdysozoa</taxon>
        <taxon>Arthropoda</taxon>
        <taxon>Hexapoda</taxon>
        <taxon>Insecta</taxon>
        <taxon>Pterygota</taxon>
        <taxon>Neoptera</taxon>
        <taxon>Endopterygota</taxon>
        <taxon>Diptera</taxon>
        <taxon>Nematocera</taxon>
        <taxon>Culicoidea</taxon>
        <taxon>Culicidae</taxon>
        <taxon>Culicinae</taxon>
        <taxon>Culicini</taxon>
        <taxon>Culex</taxon>
        <taxon>Culex</taxon>
    </lineage>
</organism>
<dbReference type="InParanoid" id="B0XFT8"/>
<gene>
    <name evidence="4" type="primary">6052216</name>
    <name evidence="3" type="ORF">CpipJ_CPIJ018276</name>
</gene>
<dbReference type="VEuPathDB" id="VectorBase:CQUJHB009916"/>
<protein>
    <submittedName>
        <fullName evidence="3 4">Programmed cell death 6-interacting protein</fullName>
    </submittedName>
</protein>
<dbReference type="OrthoDB" id="2141925at2759"/>
<dbReference type="FunCoup" id="B0XFT8">
    <property type="interactions" value="1898"/>
</dbReference>
<dbReference type="VEuPathDB" id="VectorBase:CPIJ018276"/>
<dbReference type="InterPro" id="IPR038499">
    <property type="entry name" value="BRO1_sf"/>
</dbReference>
<dbReference type="Gene3D" id="1.20.120.560">
    <property type="entry name" value="alix/aip1 in complex with the ypdl late domain"/>
    <property type="match status" value="1"/>
</dbReference>
<dbReference type="HOGENOM" id="CLU_007181_2_0_1"/>
<dbReference type="Pfam" id="PF03097">
    <property type="entry name" value="BRO1"/>
    <property type="match status" value="1"/>
</dbReference>
<keyword evidence="1" id="KW-0175">Coiled coil</keyword>
<dbReference type="CDD" id="cd09235">
    <property type="entry name" value="V_Alix"/>
    <property type="match status" value="1"/>
</dbReference>
<dbReference type="FunFam" id="1.25.40.280:FF:000001">
    <property type="entry name" value="programmed cell death 6-interacting protein-like isoform X1"/>
    <property type="match status" value="1"/>
</dbReference>
<dbReference type="OMA" id="VSHAEEM"/>
<evidence type="ECO:0000259" key="2">
    <source>
        <dbReference type="PROSITE" id="PS51180"/>
    </source>
</evidence>
<evidence type="ECO:0000313" key="5">
    <source>
        <dbReference type="Proteomes" id="UP000002320"/>
    </source>
</evidence>
<dbReference type="CDD" id="cd09240">
    <property type="entry name" value="BRO1_Alix"/>
    <property type="match status" value="1"/>
</dbReference>
<accession>B0XFT8</accession>
<dbReference type="InterPro" id="IPR004328">
    <property type="entry name" value="BRO1_dom"/>
</dbReference>
<dbReference type="eggNOG" id="KOG2220">
    <property type="taxonomic scope" value="Eukaryota"/>
</dbReference>
<reference evidence="4" key="2">
    <citation type="submission" date="2021-02" db="UniProtKB">
        <authorList>
            <consortium name="EnsemblMetazoa"/>
        </authorList>
    </citation>
    <scope>IDENTIFICATION</scope>
    <source>
        <strain evidence="4">JHB</strain>
    </source>
</reference>
<dbReference type="STRING" id="7176.B0XFT8"/>
<dbReference type="InterPro" id="IPR025304">
    <property type="entry name" value="ALIX_V_dom"/>
</dbReference>
<evidence type="ECO:0000313" key="4">
    <source>
        <dbReference type="EnsemblMetazoa" id="CPIJ018276-PA"/>
    </source>
</evidence>
<dbReference type="Proteomes" id="UP000002320">
    <property type="component" value="Unassembled WGS sequence"/>
</dbReference>
<feature type="coiled-coil region" evidence="1">
    <location>
        <begin position="436"/>
        <end position="474"/>
    </location>
</feature>
<proteinExistence type="predicted"/>